<name>A0A0F8XCM1_9ZZZZ</name>
<organism evidence="1">
    <name type="scientific">marine sediment metagenome</name>
    <dbReference type="NCBI Taxonomy" id="412755"/>
    <lineage>
        <taxon>unclassified sequences</taxon>
        <taxon>metagenomes</taxon>
        <taxon>ecological metagenomes</taxon>
    </lineage>
</organism>
<sequence length="66" mass="7196">MLGLGDSRGAIFVLFGDGRPFGDGAAIASGVNLRKAFGDETVQRWLAAFLWSAFGWPDLIMRERHA</sequence>
<dbReference type="AlphaFoldDB" id="A0A0F8XCM1"/>
<protein>
    <submittedName>
        <fullName evidence="1">Uncharacterized protein</fullName>
    </submittedName>
</protein>
<dbReference type="EMBL" id="LAZR01060008">
    <property type="protein sequence ID" value="KKK66588.1"/>
    <property type="molecule type" value="Genomic_DNA"/>
</dbReference>
<reference evidence="1" key="1">
    <citation type="journal article" date="2015" name="Nature">
        <title>Complex archaea that bridge the gap between prokaryotes and eukaryotes.</title>
        <authorList>
            <person name="Spang A."/>
            <person name="Saw J.H."/>
            <person name="Jorgensen S.L."/>
            <person name="Zaremba-Niedzwiedzka K."/>
            <person name="Martijn J."/>
            <person name="Lind A.E."/>
            <person name="van Eijk R."/>
            <person name="Schleper C."/>
            <person name="Guy L."/>
            <person name="Ettema T.J."/>
        </authorList>
    </citation>
    <scope>NUCLEOTIDE SEQUENCE</scope>
</reference>
<proteinExistence type="predicted"/>
<gene>
    <name evidence="1" type="ORF">LCGC14_2962590</name>
</gene>
<accession>A0A0F8XCM1</accession>
<evidence type="ECO:0000313" key="1">
    <source>
        <dbReference type="EMBL" id="KKK66588.1"/>
    </source>
</evidence>
<comment type="caution">
    <text evidence="1">The sequence shown here is derived from an EMBL/GenBank/DDBJ whole genome shotgun (WGS) entry which is preliminary data.</text>
</comment>